<protein>
    <submittedName>
        <fullName evidence="1">Uncharacterized protein</fullName>
    </submittedName>
</protein>
<keyword evidence="2" id="KW-1185">Reference proteome</keyword>
<organism evidence="1 2">
    <name type="scientific">Protopolystoma xenopodis</name>
    <dbReference type="NCBI Taxonomy" id="117903"/>
    <lineage>
        <taxon>Eukaryota</taxon>
        <taxon>Metazoa</taxon>
        <taxon>Spiralia</taxon>
        <taxon>Lophotrochozoa</taxon>
        <taxon>Platyhelminthes</taxon>
        <taxon>Monogenea</taxon>
        <taxon>Polyopisthocotylea</taxon>
        <taxon>Polystomatidea</taxon>
        <taxon>Polystomatidae</taxon>
        <taxon>Protopolystoma</taxon>
    </lineage>
</organism>
<sequence>MTRDLHTDLPQGPVDLFPIFLIDRFPSFPAPVYVLLQALFDKPLETHTLPLHRAELLGSDYHAYRYQALPSRVVNLD</sequence>
<dbReference type="AlphaFoldDB" id="A0A448XI42"/>
<proteinExistence type="predicted"/>
<name>A0A448XI42_9PLAT</name>
<evidence type="ECO:0000313" key="1">
    <source>
        <dbReference type="EMBL" id="VEL36973.1"/>
    </source>
</evidence>
<gene>
    <name evidence="1" type="ORF">PXEA_LOCUS30413</name>
</gene>
<evidence type="ECO:0000313" key="2">
    <source>
        <dbReference type="Proteomes" id="UP000784294"/>
    </source>
</evidence>
<dbReference type="Proteomes" id="UP000784294">
    <property type="component" value="Unassembled WGS sequence"/>
</dbReference>
<accession>A0A448XI42</accession>
<reference evidence="1" key="1">
    <citation type="submission" date="2018-11" db="EMBL/GenBank/DDBJ databases">
        <authorList>
            <consortium name="Pathogen Informatics"/>
        </authorList>
    </citation>
    <scope>NUCLEOTIDE SEQUENCE</scope>
</reference>
<comment type="caution">
    <text evidence="1">The sequence shown here is derived from an EMBL/GenBank/DDBJ whole genome shotgun (WGS) entry which is preliminary data.</text>
</comment>
<dbReference type="EMBL" id="CAAALY010253649">
    <property type="protein sequence ID" value="VEL36973.1"/>
    <property type="molecule type" value="Genomic_DNA"/>
</dbReference>